<gene>
    <name evidence="1" type="ORF">1MB.44</name>
</gene>
<sequence>MEVKSSGIFEEILIKSEISSKKVSKVCIAEGLTKSGEKINLILLKMYRKDMVVNHNHIWNERNVLEYIRDCQTMKEDEKLALPLIYDSLVLEEKETKITYICIALNYIRGKTLDNIPPYGYHPEENKYLLKRINESPKSLSFPEPVIFMGDFIQGRKNREETEDLIMKLLNKDESIRLGSNGDFKQVIEHPWFKSYHLMNFHEDNKVSFLLIGLKALNTATVPI</sequence>
<dbReference type="Gene3D" id="1.10.510.10">
    <property type="entry name" value="Transferase(Phosphotransferase) domain 1"/>
    <property type="match status" value="1"/>
</dbReference>
<dbReference type="GO" id="GO:0016301">
    <property type="term" value="F:kinase activity"/>
    <property type="evidence" value="ECO:0007669"/>
    <property type="project" value="UniProtKB-KW"/>
</dbReference>
<name>A0A7G2HJY9_CRYPV</name>
<organism evidence="1 2">
    <name type="scientific">Cryptosporidium parvum</name>
    <dbReference type="NCBI Taxonomy" id="5807"/>
    <lineage>
        <taxon>Eukaryota</taxon>
        <taxon>Sar</taxon>
        <taxon>Alveolata</taxon>
        <taxon>Apicomplexa</taxon>
        <taxon>Conoidasida</taxon>
        <taxon>Coccidia</taxon>
        <taxon>Eucoccidiorida</taxon>
        <taxon>Eimeriorina</taxon>
        <taxon>Cryptosporidiidae</taxon>
        <taxon>Cryptosporidium</taxon>
    </lineage>
</organism>
<protein>
    <submittedName>
        <fullName evidence="1">Putative cAMP-dependent protein kinase, probable</fullName>
    </submittedName>
</protein>
<reference evidence="1 2" key="1">
    <citation type="journal article" date="2003" name="Genome Res.">
        <title>Integrated mapping, chromosomal sequencing and sequence analysis of Cryptosporidium parvum.</title>
        <authorList>
            <person name="Bankier A.T."/>
            <person name="Spriggs H.F."/>
            <person name="Fartmann B."/>
            <person name="Konfortov B.A."/>
            <person name="Madera M."/>
            <person name="Vogel C."/>
            <person name="Teichmann S.A."/>
            <person name="Ivens A."/>
            <person name="Dear P.H."/>
        </authorList>
    </citation>
    <scope>NUCLEOTIDE SEQUENCE [LARGE SCALE GENOMIC DNA]</scope>
    <source>
        <strain evidence="1 2">Iowa</strain>
    </source>
</reference>
<evidence type="ECO:0000313" key="1">
    <source>
        <dbReference type="EMBL" id="CAD98645.1"/>
    </source>
</evidence>
<evidence type="ECO:0000313" key="2">
    <source>
        <dbReference type="Proteomes" id="UP000242991"/>
    </source>
</evidence>
<proteinExistence type="predicted"/>
<keyword evidence="1" id="KW-0418">Kinase</keyword>
<dbReference type="VEuPathDB" id="CryptoDB:CPATCC_0012430"/>
<dbReference type="AlphaFoldDB" id="A0A7G2HJY9"/>
<dbReference type="Proteomes" id="UP000242991">
    <property type="component" value="Chromosome 6"/>
</dbReference>
<keyword evidence="1" id="KW-0808">Transferase</keyword>
<dbReference type="EMBL" id="BX538350">
    <property type="protein sequence ID" value="CAD98645.1"/>
    <property type="molecule type" value="Genomic_DNA"/>
</dbReference>
<accession>A0A7G2HJY9</accession>